<dbReference type="RefSeq" id="WP_080157368.1">
    <property type="nucleotide sequence ID" value="NZ_FUZI01000003.1"/>
</dbReference>
<comment type="similarity">
    <text evidence="1 3">Belongs to the HAD-like hydrolase superfamily. S-2-haloalkanoic acid dehalogenase family.</text>
</comment>
<dbReference type="SUPFAM" id="SSF56784">
    <property type="entry name" value="HAD-like"/>
    <property type="match status" value="1"/>
</dbReference>
<dbReference type="AlphaFoldDB" id="A0A1T5I020"/>
<dbReference type="PRINTS" id="PR00413">
    <property type="entry name" value="HADHALOGNASE"/>
</dbReference>
<sequence>MNKKVILFDINETVLNLGALKSIFKAVFGSEDALSLWFSKLLHLSTVCITTTVKSNFAELARITLDTVAANYKIQLTEGQRTELLGAFSNLSAYSDIKPALSRLRQHGFKVVALSNSSSTLIATQMKYAQLTDYFDDILSVEETGSFKPDPRVYAFAAQKLQQPIDQLCLVATHDWDTHGALSAGLNAAYIDRTGIPYNPLYLKPKMYSNSMMDLIDMIIADKQ</sequence>
<evidence type="ECO:0000256" key="3">
    <source>
        <dbReference type="RuleBase" id="RU368077"/>
    </source>
</evidence>
<dbReference type="SFLD" id="SFLDS00003">
    <property type="entry name" value="Haloacid_Dehalogenase"/>
    <property type="match status" value="1"/>
</dbReference>
<accession>A0A1T5I020</accession>
<dbReference type="EMBL" id="FUZI01000003">
    <property type="protein sequence ID" value="SKC32439.1"/>
    <property type="molecule type" value="Genomic_DNA"/>
</dbReference>
<keyword evidence="2 3" id="KW-0378">Hydrolase</keyword>
<evidence type="ECO:0000256" key="1">
    <source>
        <dbReference type="ARBA" id="ARBA00008106"/>
    </source>
</evidence>
<evidence type="ECO:0000313" key="4">
    <source>
        <dbReference type="EMBL" id="SKC32439.1"/>
    </source>
</evidence>
<comment type="function">
    <text evidence="3">Catalyzes the hydrolytic dehalogenation of small (S)-2-haloalkanoic acids to yield the corresponding (R)-2-hydroxyalkanoic acids.</text>
</comment>
<dbReference type="InterPro" id="IPR051540">
    <property type="entry name" value="S-2-haloacid_dehalogenase"/>
</dbReference>
<dbReference type="EC" id="3.8.1.2" evidence="3"/>
<dbReference type="Proteomes" id="UP000189966">
    <property type="component" value="Unassembled WGS sequence"/>
</dbReference>
<dbReference type="SFLD" id="SFLDG01129">
    <property type="entry name" value="C1.5:_HAD__Beta-PGM__Phosphata"/>
    <property type="match status" value="1"/>
</dbReference>
<dbReference type="NCBIfam" id="TIGR01493">
    <property type="entry name" value="HAD-SF-IA-v2"/>
    <property type="match status" value="1"/>
</dbReference>
<evidence type="ECO:0000313" key="5">
    <source>
        <dbReference type="Proteomes" id="UP000189966"/>
    </source>
</evidence>
<name>A0A1T5I020_9GAMM</name>
<dbReference type="PANTHER" id="PTHR43316">
    <property type="entry name" value="HYDROLASE, HALOACID DELAHOGENASE-RELATED"/>
    <property type="match status" value="1"/>
</dbReference>
<protein>
    <recommendedName>
        <fullName evidence="3">(S)-2-haloacid dehalogenase</fullName>
        <ecNumber evidence="3">3.8.1.2</ecNumber>
    </recommendedName>
    <alternativeName>
        <fullName evidence="3">2-haloalkanoic acid dehalogenase</fullName>
    </alternativeName>
    <alternativeName>
        <fullName evidence="3">Halocarboxylic acid halidohydrolase</fullName>
    </alternativeName>
    <alternativeName>
        <fullName evidence="3">L-2-haloacid dehalogenase</fullName>
    </alternativeName>
</protein>
<reference evidence="4 5" key="1">
    <citation type="submission" date="2017-02" db="EMBL/GenBank/DDBJ databases">
        <authorList>
            <person name="Peterson S.W."/>
        </authorList>
    </citation>
    <scope>NUCLEOTIDE SEQUENCE [LARGE SCALE GENOMIC DNA]</scope>
    <source>
        <strain evidence="5">type strain: NCCB 100098</strain>
    </source>
</reference>
<dbReference type="InterPro" id="IPR023214">
    <property type="entry name" value="HAD_sf"/>
</dbReference>
<dbReference type="Pfam" id="PF00702">
    <property type="entry name" value="Hydrolase"/>
    <property type="match status" value="1"/>
</dbReference>
<dbReference type="InterPro" id="IPR023198">
    <property type="entry name" value="PGP-like_dom2"/>
</dbReference>
<dbReference type="InterPro" id="IPR036412">
    <property type="entry name" value="HAD-like_sf"/>
</dbReference>
<dbReference type="PANTHER" id="PTHR43316:SF3">
    <property type="entry name" value="HALOACID DEHALOGENASE, TYPE II (AFU_ORTHOLOGUE AFUA_2G07750)-RELATED"/>
    <property type="match status" value="1"/>
</dbReference>
<proteinExistence type="inferred from homology"/>
<organism evidence="4 5">
    <name type="scientific">Photobacterium piscicola</name>
    <dbReference type="NCBI Taxonomy" id="1378299"/>
    <lineage>
        <taxon>Bacteria</taxon>
        <taxon>Pseudomonadati</taxon>
        <taxon>Pseudomonadota</taxon>
        <taxon>Gammaproteobacteria</taxon>
        <taxon>Vibrionales</taxon>
        <taxon>Vibrionaceae</taxon>
        <taxon>Photobacterium</taxon>
    </lineage>
</organism>
<dbReference type="CDD" id="cd02588">
    <property type="entry name" value="HAD_L2-DEX"/>
    <property type="match status" value="1"/>
</dbReference>
<comment type="catalytic activity">
    <reaction evidence="3">
        <text>an (S)-2-haloacid + H2O = a (2R)-2-hydroxycarboxylate + a halide anion + H(+)</text>
        <dbReference type="Rhea" id="RHEA:11192"/>
        <dbReference type="ChEBI" id="CHEBI:15377"/>
        <dbReference type="ChEBI" id="CHEBI:15378"/>
        <dbReference type="ChEBI" id="CHEBI:16042"/>
        <dbReference type="ChEBI" id="CHEBI:58314"/>
        <dbReference type="ChEBI" id="CHEBI:137405"/>
        <dbReference type="EC" id="3.8.1.2"/>
    </reaction>
</comment>
<gene>
    <name evidence="4" type="primary">hdl IVa</name>
    <name evidence="4" type="ORF">CZ809_01955</name>
</gene>
<dbReference type="InterPro" id="IPR006328">
    <property type="entry name" value="2-HAD"/>
</dbReference>
<dbReference type="NCBIfam" id="TIGR01428">
    <property type="entry name" value="HAD_type_II"/>
    <property type="match status" value="1"/>
</dbReference>
<dbReference type="OrthoDB" id="5865007at2"/>
<dbReference type="InterPro" id="IPR006439">
    <property type="entry name" value="HAD-SF_hydro_IA"/>
</dbReference>
<evidence type="ECO:0000256" key="2">
    <source>
        <dbReference type="ARBA" id="ARBA00022801"/>
    </source>
</evidence>
<dbReference type="Gene3D" id="3.40.50.1000">
    <property type="entry name" value="HAD superfamily/HAD-like"/>
    <property type="match status" value="1"/>
</dbReference>
<dbReference type="Gene3D" id="1.10.150.240">
    <property type="entry name" value="Putative phosphatase, domain 2"/>
    <property type="match status" value="1"/>
</dbReference>
<dbReference type="GO" id="GO:0018784">
    <property type="term" value="F:(S)-2-haloacid dehalogenase activity"/>
    <property type="evidence" value="ECO:0007669"/>
    <property type="project" value="UniProtKB-UniRule"/>
</dbReference>